<evidence type="ECO:0000313" key="3">
    <source>
        <dbReference type="Proteomes" id="UP000255082"/>
    </source>
</evidence>
<gene>
    <name evidence="2" type="ORF">NCTC13184_01757</name>
</gene>
<dbReference type="RefSeq" id="WP_063917410.1">
    <property type="nucleotide sequence ID" value="NZ_JAJFOE010000001.1"/>
</dbReference>
<dbReference type="AlphaFoldDB" id="A0A378WN92"/>
<organism evidence="2 3">
    <name type="scientific">Nocardia africana</name>
    <dbReference type="NCBI Taxonomy" id="134964"/>
    <lineage>
        <taxon>Bacteria</taxon>
        <taxon>Bacillati</taxon>
        <taxon>Actinomycetota</taxon>
        <taxon>Actinomycetes</taxon>
        <taxon>Mycobacteriales</taxon>
        <taxon>Nocardiaceae</taxon>
        <taxon>Nocardia</taxon>
    </lineage>
</organism>
<evidence type="ECO:0000313" key="2">
    <source>
        <dbReference type="EMBL" id="SUA42402.1"/>
    </source>
</evidence>
<accession>A0A378WN92</accession>
<sequence length="250" mass="25382">MTDPGGVTVADTVRWLHGEGLVRLAGLAERTPDLLAAYTIDVATGTVNAYPVTGAGAGSAALTFAADDLPDPVGTARRLVVVGVTSSNAVLVVDLAASLAISITAERAEPAARSWVLQLLLNPEVTITTNSAELTPASDPRCRTSFIPGSSATIVNVDDMQPPLTTITLNPATDGPDHLDVGPDGTGEMYLGTRFWQLHQVMTVGDDAWSAISAQLAGTADEAVASGQPPGPAVSAPPGRVSAPGVVTGP</sequence>
<dbReference type="EMBL" id="UGRU01000001">
    <property type="protein sequence ID" value="SUA42402.1"/>
    <property type="molecule type" value="Genomic_DNA"/>
</dbReference>
<dbReference type="Proteomes" id="UP000255082">
    <property type="component" value="Unassembled WGS sequence"/>
</dbReference>
<reference evidence="2 3" key="1">
    <citation type="submission" date="2018-06" db="EMBL/GenBank/DDBJ databases">
        <authorList>
            <consortium name="Pathogen Informatics"/>
            <person name="Doyle S."/>
        </authorList>
    </citation>
    <scope>NUCLEOTIDE SEQUENCE [LARGE SCALE GENOMIC DNA]</scope>
    <source>
        <strain evidence="2 3">NCTC13184</strain>
    </source>
</reference>
<evidence type="ECO:0000256" key="1">
    <source>
        <dbReference type="SAM" id="MobiDB-lite"/>
    </source>
</evidence>
<proteinExistence type="predicted"/>
<name>A0A378WN92_9NOCA</name>
<feature type="region of interest" description="Disordered" evidence="1">
    <location>
        <begin position="222"/>
        <end position="250"/>
    </location>
</feature>
<protein>
    <submittedName>
        <fullName evidence="2">Uncharacterized protein</fullName>
    </submittedName>
</protein>